<dbReference type="InterPro" id="IPR017441">
    <property type="entry name" value="Protein_kinase_ATP_BS"/>
</dbReference>
<dbReference type="GO" id="GO:0005856">
    <property type="term" value="C:cytoskeleton"/>
    <property type="evidence" value="ECO:0007669"/>
    <property type="project" value="UniProtKB-SubCell"/>
</dbReference>
<dbReference type="InterPro" id="IPR000719">
    <property type="entry name" value="Prot_kinase_dom"/>
</dbReference>
<feature type="compositionally biased region" description="Polar residues" evidence="22">
    <location>
        <begin position="834"/>
        <end position="846"/>
    </location>
</feature>
<evidence type="ECO:0000256" key="18">
    <source>
        <dbReference type="ARBA" id="ARBA00023273"/>
    </source>
</evidence>
<evidence type="ECO:0000313" key="24">
    <source>
        <dbReference type="EMBL" id="CAB3255183.1"/>
    </source>
</evidence>
<feature type="region of interest" description="Disordered" evidence="22">
    <location>
        <begin position="341"/>
        <end position="407"/>
    </location>
</feature>
<feature type="region of interest" description="Disordered" evidence="22">
    <location>
        <begin position="834"/>
        <end position="870"/>
    </location>
</feature>
<dbReference type="PANTHER" id="PTHR24055">
    <property type="entry name" value="MITOGEN-ACTIVATED PROTEIN KINASE"/>
    <property type="match status" value="1"/>
</dbReference>
<evidence type="ECO:0000256" key="11">
    <source>
        <dbReference type="ARBA" id="ARBA00022723"/>
    </source>
</evidence>
<keyword evidence="17" id="KW-0539">Nucleus</keyword>
<feature type="region of interest" description="Disordered" evidence="22">
    <location>
        <begin position="643"/>
        <end position="671"/>
    </location>
</feature>
<dbReference type="GO" id="GO:0004674">
    <property type="term" value="F:protein serine/threonine kinase activity"/>
    <property type="evidence" value="ECO:0007669"/>
    <property type="project" value="UniProtKB-KW"/>
</dbReference>
<evidence type="ECO:0000256" key="8">
    <source>
        <dbReference type="ARBA" id="ARBA00022527"/>
    </source>
</evidence>
<sequence>MSSAVITMQQQRIKIPTAVPTPQFPPPPAKSKGLSRYEFVKQLGDGTFGDVHLYRTKDTNEMVAIKTMKKKFYNWEECVNLREVRSLKKLNHVNVVKLKEVIREDNQLYFVFEYMKENLYQLMKGRDKYLPEPSIRNMVYQVLQGMAFMHKHGFFHRDMKPENLLCMGPELVKIADFGLAREIRSKPPYTDYVSTRWYRAPEVLLRSTNYSSPIDIWAIGCIVAELYTLKPLFPGSSEMDEIFKLCQVLGPPTKADWPEGQNLANQMNFRWPQVAGVGLKAKVSNASPEALQLITDMVQWNPKKRPTASQALRYPYFSVNQDLGPKITQQQALQKLHDQRLFGNLPPPTFSPSLHQSPHEAKDRKKLSAPKEHSIAAPEKKIDPASHKDNMQSKQEPSNGNNSHLPVLEKRKVTLPANKWKQKPPTVNADESLDFMLNISLDGENLSNPPQKKHTAFNQSQKKPTEFKPEPKSDVTKHPEKAADVGKHRSYRPSPLSTFKTLLDDDEVEKIMGRDSAKRTLPQYSHGRLDSTGSRDTSATKSHKFRPQVNYRKLPQVNNRLGAGGVHGIGIGSSNPPKGDSFHQASETNYDPFSLNMDSNNNNNSGFERERGHIHVKKEVGRRPLGQRNTFWTDVFNENKVHDVKPLPPVGKKTTTKEDSGSHLDTLSHKTARRRWRTVPGVNKVNRIDEFLDSNPSGNVGLYGKKRNETDYLFGSPDSKLSFASRTRLENGMNAVKHGSQQRSGKQNYGQTRYLSGIKIKETEVNGWTGNNNYHSPSSYKPMGTQAKEYTVGAPYMPSFATKKEVGSAGQRIQLPVAPATSFNTWKSRAIGSQIQPAVKNKTSPPTLRPQVVNDRFGRTDWKAKYGGPR</sequence>
<dbReference type="SMART" id="SM00220">
    <property type="entry name" value="S_TKc"/>
    <property type="match status" value="1"/>
</dbReference>
<feature type="compositionally biased region" description="Basic and acidic residues" evidence="22">
    <location>
        <begin position="369"/>
        <end position="391"/>
    </location>
</feature>
<dbReference type="Pfam" id="PF00069">
    <property type="entry name" value="Pkinase"/>
    <property type="match status" value="1"/>
</dbReference>
<evidence type="ECO:0000256" key="4">
    <source>
        <dbReference type="ARBA" id="ARBA00004245"/>
    </source>
</evidence>
<dbReference type="InterPro" id="IPR011009">
    <property type="entry name" value="Kinase-like_dom_sf"/>
</dbReference>
<feature type="region of interest" description="Disordered" evidence="22">
    <location>
        <begin position="513"/>
        <end position="548"/>
    </location>
</feature>
<feature type="compositionally biased region" description="Basic and acidic residues" evidence="22">
    <location>
        <begin position="655"/>
        <end position="668"/>
    </location>
</feature>
<evidence type="ECO:0000256" key="14">
    <source>
        <dbReference type="ARBA" id="ARBA00022840"/>
    </source>
</evidence>
<evidence type="ECO:0000256" key="22">
    <source>
        <dbReference type="SAM" id="MobiDB-lite"/>
    </source>
</evidence>
<dbReference type="CDD" id="cd07830">
    <property type="entry name" value="STKc_MAK_like"/>
    <property type="match status" value="1"/>
</dbReference>
<dbReference type="EMBL" id="LR785915">
    <property type="protein sequence ID" value="CAB3255183.1"/>
    <property type="molecule type" value="mRNA"/>
</dbReference>
<keyword evidence="12 21" id="KW-0547">Nucleotide-binding</keyword>
<dbReference type="Gene3D" id="1.10.510.10">
    <property type="entry name" value="Transferase(Phosphotransferase) domain 1"/>
    <property type="match status" value="1"/>
</dbReference>
<proteinExistence type="evidence at transcript level"/>
<keyword evidence="11" id="KW-0479">Metal-binding</keyword>
<dbReference type="PROSITE" id="PS00108">
    <property type="entry name" value="PROTEIN_KINASE_ST"/>
    <property type="match status" value="1"/>
</dbReference>
<feature type="compositionally biased region" description="Basic and acidic residues" evidence="22">
    <location>
        <begin position="463"/>
        <end position="487"/>
    </location>
</feature>
<keyword evidence="7" id="KW-0963">Cytoplasm</keyword>
<comment type="catalytic activity">
    <reaction evidence="20">
        <text>L-seryl-[protein] + ATP = O-phospho-L-seryl-[protein] + ADP + H(+)</text>
        <dbReference type="Rhea" id="RHEA:17989"/>
        <dbReference type="Rhea" id="RHEA-COMP:9863"/>
        <dbReference type="Rhea" id="RHEA-COMP:11604"/>
        <dbReference type="ChEBI" id="CHEBI:15378"/>
        <dbReference type="ChEBI" id="CHEBI:29999"/>
        <dbReference type="ChEBI" id="CHEBI:30616"/>
        <dbReference type="ChEBI" id="CHEBI:83421"/>
        <dbReference type="ChEBI" id="CHEBI:456216"/>
        <dbReference type="EC" id="2.7.11.1"/>
    </reaction>
</comment>
<evidence type="ECO:0000256" key="19">
    <source>
        <dbReference type="ARBA" id="ARBA00047899"/>
    </source>
</evidence>
<evidence type="ECO:0000256" key="15">
    <source>
        <dbReference type="ARBA" id="ARBA00022842"/>
    </source>
</evidence>
<evidence type="ECO:0000256" key="5">
    <source>
        <dbReference type="ARBA" id="ARBA00006485"/>
    </source>
</evidence>
<dbReference type="GO" id="GO:0005524">
    <property type="term" value="F:ATP binding"/>
    <property type="evidence" value="ECO:0007669"/>
    <property type="project" value="UniProtKB-UniRule"/>
</dbReference>
<dbReference type="GO" id="GO:0005929">
    <property type="term" value="C:cilium"/>
    <property type="evidence" value="ECO:0007669"/>
    <property type="project" value="UniProtKB-SubCell"/>
</dbReference>
<feature type="region of interest" description="Disordered" evidence="22">
    <location>
        <begin position="565"/>
        <end position="593"/>
    </location>
</feature>
<feature type="binding site" evidence="21">
    <location>
        <position position="66"/>
    </location>
    <ligand>
        <name>ATP</name>
        <dbReference type="ChEBI" id="CHEBI:30616"/>
    </ligand>
</feature>
<dbReference type="PROSITE" id="PS00107">
    <property type="entry name" value="PROTEIN_KINASE_ATP"/>
    <property type="match status" value="1"/>
</dbReference>
<keyword evidence="9" id="KW-0597">Phosphoprotein</keyword>
<dbReference type="GO" id="GO:0005634">
    <property type="term" value="C:nucleus"/>
    <property type="evidence" value="ECO:0007669"/>
    <property type="project" value="UniProtKB-SubCell"/>
</dbReference>
<evidence type="ECO:0000256" key="3">
    <source>
        <dbReference type="ARBA" id="ARBA00004138"/>
    </source>
</evidence>
<keyword evidence="10" id="KW-0808">Transferase</keyword>
<dbReference type="Gene3D" id="3.30.200.20">
    <property type="entry name" value="Phosphorylase Kinase, domain 1"/>
    <property type="match status" value="1"/>
</dbReference>
<comment type="catalytic activity">
    <reaction evidence="19">
        <text>L-threonyl-[protein] + ATP = O-phospho-L-threonyl-[protein] + ADP + H(+)</text>
        <dbReference type="Rhea" id="RHEA:46608"/>
        <dbReference type="Rhea" id="RHEA-COMP:11060"/>
        <dbReference type="Rhea" id="RHEA-COMP:11605"/>
        <dbReference type="ChEBI" id="CHEBI:15378"/>
        <dbReference type="ChEBI" id="CHEBI:30013"/>
        <dbReference type="ChEBI" id="CHEBI:30616"/>
        <dbReference type="ChEBI" id="CHEBI:61977"/>
        <dbReference type="ChEBI" id="CHEBI:456216"/>
        <dbReference type="EC" id="2.7.11.1"/>
    </reaction>
</comment>
<dbReference type="AlphaFoldDB" id="A0A6F9DEA5"/>
<evidence type="ECO:0000256" key="9">
    <source>
        <dbReference type="ARBA" id="ARBA00022553"/>
    </source>
</evidence>
<evidence type="ECO:0000256" key="17">
    <source>
        <dbReference type="ARBA" id="ARBA00023242"/>
    </source>
</evidence>
<reference evidence="24" key="1">
    <citation type="submission" date="2020-04" db="EMBL/GenBank/DDBJ databases">
        <authorList>
            <person name="Neveu A P."/>
        </authorList>
    </citation>
    <scope>NUCLEOTIDE SEQUENCE</scope>
    <source>
        <tissue evidence="24">Whole embryo</tissue>
    </source>
</reference>
<evidence type="ECO:0000259" key="23">
    <source>
        <dbReference type="PROSITE" id="PS50011"/>
    </source>
</evidence>
<protein>
    <recommendedName>
        <fullName evidence="6">non-specific serine/threonine protein kinase</fullName>
        <ecNumber evidence="6">2.7.11.1</ecNumber>
    </recommendedName>
</protein>
<dbReference type="PROSITE" id="PS50011">
    <property type="entry name" value="PROTEIN_KINASE_DOM"/>
    <property type="match status" value="1"/>
</dbReference>
<dbReference type="SUPFAM" id="SSF56112">
    <property type="entry name" value="Protein kinase-like (PK-like)"/>
    <property type="match status" value="1"/>
</dbReference>
<evidence type="ECO:0000256" key="13">
    <source>
        <dbReference type="ARBA" id="ARBA00022777"/>
    </source>
</evidence>
<organism evidence="24">
    <name type="scientific">Phallusia mammillata</name>
    <dbReference type="NCBI Taxonomy" id="59560"/>
    <lineage>
        <taxon>Eukaryota</taxon>
        <taxon>Metazoa</taxon>
        <taxon>Chordata</taxon>
        <taxon>Tunicata</taxon>
        <taxon>Ascidiacea</taxon>
        <taxon>Phlebobranchia</taxon>
        <taxon>Ascidiidae</taxon>
        <taxon>Phallusia</taxon>
    </lineage>
</organism>
<evidence type="ECO:0000256" key="1">
    <source>
        <dbReference type="ARBA" id="ARBA00001946"/>
    </source>
</evidence>
<evidence type="ECO:0000256" key="2">
    <source>
        <dbReference type="ARBA" id="ARBA00004123"/>
    </source>
</evidence>
<dbReference type="FunFam" id="1.10.510.10:FF:000104">
    <property type="entry name" value="serine/threonine-protein kinase MAK isoform X1"/>
    <property type="match status" value="1"/>
</dbReference>
<feature type="compositionally biased region" description="Polar residues" evidence="22">
    <location>
        <begin position="531"/>
        <end position="540"/>
    </location>
</feature>
<dbReference type="InterPro" id="IPR008271">
    <property type="entry name" value="Ser/Thr_kinase_AS"/>
</dbReference>
<dbReference type="GO" id="GO:0046872">
    <property type="term" value="F:metal ion binding"/>
    <property type="evidence" value="ECO:0007669"/>
    <property type="project" value="UniProtKB-KW"/>
</dbReference>
<feature type="compositionally biased region" description="Polar residues" evidence="22">
    <location>
        <begin position="445"/>
        <end position="462"/>
    </location>
</feature>
<comment type="similarity">
    <text evidence="5">Belongs to the protein kinase superfamily. CMGC Ser/Thr protein kinase family. CDC2/CDKX subfamily.</text>
</comment>
<dbReference type="FunFam" id="3.30.200.20:FF:000071">
    <property type="entry name" value="serine/threonine-protein kinase MAK isoform X1"/>
    <property type="match status" value="1"/>
</dbReference>
<keyword evidence="18" id="KW-0966">Cell projection</keyword>
<feature type="region of interest" description="Disordered" evidence="22">
    <location>
        <begin position="442"/>
        <end position="498"/>
    </location>
</feature>
<comment type="subcellular location">
    <subcellularLocation>
        <location evidence="3">Cell projection</location>
        <location evidence="3">Cilium</location>
    </subcellularLocation>
    <subcellularLocation>
        <location evidence="4">Cytoplasm</location>
        <location evidence="4">Cytoskeleton</location>
    </subcellularLocation>
    <subcellularLocation>
        <location evidence="2">Nucleus</location>
    </subcellularLocation>
</comment>
<comment type="cofactor">
    <cofactor evidence="1">
        <name>Mg(2+)</name>
        <dbReference type="ChEBI" id="CHEBI:18420"/>
    </cofactor>
</comment>
<dbReference type="EC" id="2.7.11.1" evidence="6"/>
<keyword evidence="13 24" id="KW-0418">Kinase</keyword>
<evidence type="ECO:0000256" key="12">
    <source>
        <dbReference type="ARBA" id="ARBA00022741"/>
    </source>
</evidence>
<feature type="compositionally biased region" description="Polar residues" evidence="22">
    <location>
        <begin position="392"/>
        <end position="404"/>
    </location>
</feature>
<evidence type="ECO:0000256" key="10">
    <source>
        <dbReference type="ARBA" id="ARBA00022679"/>
    </source>
</evidence>
<evidence type="ECO:0000256" key="20">
    <source>
        <dbReference type="ARBA" id="ARBA00048679"/>
    </source>
</evidence>
<gene>
    <name evidence="24" type="primary">Ick-002</name>
</gene>
<dbReference type="InterPro" id="IPR050117">
    <property type="entry name" value="MAPK"/>
</dbReference>
<accession>A0A6F9DEA5</accession>
<keyword evidence="16" id="KW-0206">Cytoskeleton</keyword>
<evidence type="ECO:0000256" key="16">
    <source>
        <dbReference type="ARBA" id="ARBA00023212"/>
    </source>
</evidence>
<feature type="domain" description="Protein kinase" evidence="23">
    <location>
        <begin position="37"/>
        <end position="317"/>
    </location>
</feature>
<evidence type="ECO:0000256" key="21">
    <source>
        <dbReference type="PROSITE-ProRule" id="PRU10141"/>
    </source>
</evidence>
<keyword evidence="15" id="KW-0460">Magnesium</keyword>
<keyword evidence="8" id="KW-0723">Serine/threonine-protein kinase</keyword>
<name>A0A6F9DEA5_9ASCI</name>
<keyword evidence="14 21" id="KW-0067">ATP-binding</keyword>
<evidence type="ECO:0000256" key="6">
    <source>
        <dbReference type="ARBA" id="ARBA00012513"/>
    </source>
</evidence>
<evidence type="ECO:0000256" key="7">
    <source>
        <dbReference type="ARBA" id="ARBA00022490"/>
    </source>
</evidence>